<dbReference type="GO" id="GO:0008239">
    <property type="term" value="F:dipeptidyl-peptidase activity"/>
    <property type="evidence" value="ECO:0007669"/>
    <property type="project" value="InterPro"/>
</dbReference>
<dbReference type="STRING" id="1081102.A0A167SMJ0"/>
<dbReference type="Gene3D" id="1.10.3020.20">
    <property type="match status" value="1"/>
</dbReference>
<sequence>MASKMVVDRDVPITMDDGVVLRADVYRPASGQHPVLMTYGPYGKGVPWRDAYRLSWQAMVAQHPDMLPGSSREYMVWETPDPETWVPWGYVCVRVDSRGAGRSPGHLDIWAPRESRDYYACIEWAAAQPWCTGKVGLSGISYYAANQWMVASLQPPHLAAMVPWEGFADSYRDQARHGGILSNDFVDVWFPRQIVSVQHGNPHTITDPWLGERASGPATLSDAERAQNRSDAGQDRLRRPLDGDWYRARSADWARVTVPFLSCASWAGYGLHPRGNFEAFTQAASTQKWLSCHPGKHEEWYYLPEGVNLQKRFLDHFLKGIDNGWDREPAVIMRERRPFSHEFPVRHETAWPLLKTAWTKLYFGAAEDGSSPALAWDPSGASATTSFAALDAGITLLSAPLENDVEITGPLAAKIFASSSTTDMDLFVTLQAFSPDGREVDFQGTVDPHTPLAQGWLRASHRKLDASKTLPYRPYHSHDEIQPLAPGTTYELDVEIWPTHIILPAGYRLALHIGGKDFERPATPGEAQGAWKSRGSGPFLHTHPLDRPADVYGGTSTIYYGGKTPSFLLLPIIKA</sequence>
<dbReference type="AlphaFoldDB" id="A0A167SMJ0"/>
<evidence type="ECO:0000313" key="5">
    <source>
        <dbReference type="Proteomes" id="UP000076874"/>
    </source>
</evidence>
<dbReference type="InterPro" id="IPR013736">
    <property type="entry name" value="Xaa-Pro_dipept_C"/>
</dbReference>
<dbReference type="InterPro" id="IPR000383">
    <property type="entry name" value="Xaa-Pro-like_dom"/>
</dbReference>
<dbReference type="SUPFAM" id="SSF53474">
    <property type="entry name" value="alpha/beta-Hydrolases"/>
    <property type="match status" value="1"/>
</dbReference>
<dbReference type="SMART" id="SM00939">
    <property type="entry name" value="PepX_C"/>
    <property type="match status" value="1"/>
</dbReference>
<dbReference type="OrthoDB" id="416441at2759"/>
<dbReference type="Gene3D" id="3.40.50.1820">
    <property type="entry name" value="alpha/beta hydrolase"/>
    <property type="match status" value="1"/>
</dbReference>
<organism evidence="4 5">
    <name type="scientific">Niveomyces insectorum RCEF 264</name>
    <dbReference type="NCBI Taxonomy" id="1081102"/>
    <lineage>
        <taxon>Eukaryota</taxon>
        <taxon>Fungi</taxon>
        <taxon>Dikarya</taxon>
        <taxon>Ascomycota</taxon>
        <taxon>Pezizomycotina</taxon>
        <taxon>Sordariomycetes</taxon>
        <taxon>Hypocreomycetidae</taxon>
        <taxon>Hypocreales</taxon>
        <taxon>Cordycipitaceae</taxon>
        <taxon>Niveomyces</taxon>
    </lineage>
</organism>
<name>A0A167SMJ0_9HYPO</name>
<dbReference type="EMBL" id="AZHD01000010">
    <property type="protein sequence ID" value="OAA59757.1"/>
    <property type="molecule type" value="Genomic_DNA"/>
</dbReference>
<dbReference type="InterPro" id="IPR005674">
    <property type="entry name" value="CocE/Ser_esterase"/>
</dbReference>
<keyword evidence="5" id="KW-1185">Reference proteome</keyword>
<accession>A0A167SMJ0</accession>
<comment type="caution">
    <text evidence="4">The sequence shown here is derived from an EMBL/GenBank/DDBJ whole genome shotgun (WGS) entry which is preliminary data.</text>
</comment>
<reference evidence="4 5" key="1">
    <citation type="journal article" date="2016" name="Genome Biol. Evol.">
        <title>Divergent and convergent evolution of fungal pathogenicity.</title>
        <authorList>
            <person name="Shang Y."/>
            <person name="Xiao G."/>
            <person name="Zheng P."/>
            <person name="Cen K."/>
            <person name="Zhan S."/>
            <person name="Wang C."/>
        </authorList>
    </citation>
    <scope>NUCLEOTIDE SEQUENCE [LARGE SCALE GENOMIC DNA]</scope>
    <source>
        <strain evidence="4 5">RCEF 264</strain>
    </source>
</reference>
<dbReference type="Pfam" id="PF02129">
    <property type="entry name" value="Peptidase_S15"/>
    <property type="match status" value="1"/>
</dbReference>
<protein>
    <submittedName>
        <fullName evidence="4">CocE/NonD hydrolase</fullName>
    </submittedName>
</protein>
<gene>
    <name evidence="4" type="ORF">SPI_05955</name>
</gene>
<dbReference type="PANTHER" id="PTHR43056">
    <property type="entry name" value="PEPTIDASE S9 PROLYL OLIGOPEPTIDASE"/>
    <property type="match status" value="1"/>
</dbReference>
<proteinExistence type="predicted"/>
<dbReference type="InterPro" id="IPR008979">
    <property type="entry name" value="Galactose-bd-like_sf"/>
</dbReference>
<evidence type="ECO:0000256" key="2">
    <source>
        <dbReference type="SAM" id="MobiDB-lite"/>
    </source>
</evidence>
<evidence type="ECO:0000256" key="1">
    <source>
        <dbReference type="ARBA" id="ARBA00022801"/>
    </source>
</evidence>
<evidence type="ECO:0000313" key="4">
    <source>
        <dbReference type="EMBL" id="OAA59757.1"/>
    </source>
</evidence>
<keyword evidence="1 4" id="KW-0378">Hydrolase</keyword>
<dbReference type="Proteomes" id="UP000076874">
    <property type="component" value="Unassembled WGS sequence"/>
</dbReference>
<dbReference type="NCBIfam" id="TIGR00976">
    <property type="entry name" value="CocE_NonD"/>
    <property type="match status" value="1"/>
</dbReference>
<evidence type="ECO:0000259" key="3">
    <source>
        <dbReference type="SMART" id="SM00939"/>
    </source>
</evidence>
<feature type="region of interest" description="Disordered" evidence="2">
    <location>
        <begin position="206"/>
        <end position="236"/>
    </location>
</feature>
<dbReference type="PANTHER" id="PTHR43056:SF10">
    <property type="entry name" value="COCE_NOND FAMILY, PUTATIVE (AFU_ORTHOLOGUE AFUA_7G00600)-RELATED"/>
    <property type="match status" value="1"/>
</dbReference>
<dbReference type="SUPFAM" id="SSF49785">
    <property type="entry name" value="Galactose-binding domain-like"/>
    <property type="match status" value="1"/>
</dbReference>
<dbReference type="InterPro" id="IPR050585">
    <property type="entry name" value="Xaa-Pro_dipeptidyl-ppase/CocE"/>
</dbReference>
<dbReference type="Pfam" id="PF08530">
    <property type="entry name" value="PepX_C"/>
    <property type="match status" value="1"/>
</dbReference>
<dbReference type="InterPro" id="IPR029058">
    <property type="entry name" value="AB_hydrolase_fold"/>
</dbReference>
<feature type="compositionally biased region" description="Basic and acidic residues" evidence="2">
    <location>
        <begin position="222"/>
        <end position="236"/>
    </location>
</feature>
<dbReference type="Gene3D" id="2.60.120.260">
    <property type="entry name" value="Galactose-binding domain-like"/>
    <property type="match status" value="1"/>
</dbReference>
<feature type="domain" description="Xaa-Pro dipeptidyl-peptidase C-terminal" evidence="3">
    <location>
        <begin position="311"/>
        <end position="569"/>
    </location>
</feature>